<dbReference type="PANTHER" id="PTHR30221:SF1">
    <property type="entry name" value="SMALL-CONDUCTANCE MECHANOSENSITIVE CHANNEL"/>
    <property type="match status" value="1"/>
</dbReference>
<feature type="transmembrane region" description="Helical" evidence="7">
    <location>
        <begin position="173"/>
        <end position="191"/>
    </location>
</feature>
<dbReference type="Gene3D" id="2.30.30.60">
    <property type="match status" value="1"/>
</dbReference>
<evidence type="ECO:0000313" key="10">
    <source>
        <dbReference type="EMBL" id="CAH2031103.1"/>
    </source>
</evidence>
<dbReference type="Pfam" id="PF00924">
    <property type="entry name" value="MS_channel_2nd"/>
    <property type="match status" value="1"/>
</dbReference>
<name>A0ABN8HIG0_9BACT</name>
<dbReference type="PANTHER" id="PTHR30221">
    <property type="entry name" value="SMALL-CONDUCTANCE MECHANOSENSITIVE CHANNEL"/>
    <property type="match status" value="1"/>
</dbReference>
<keyword evidence="5 7" id="KW-1133">Transmembrane helix</keyword>
<evidence type="ECO:0000256" key="2">
    <source>
        <dbReference type="ARBA" id="ARBA00008017"/>
    </source>
</evidence>
<feature type="domain" description="Mechanosensitive ion channel MscS C-terminal" evidence="9">
    <location>
        <begin position="270"/>
        <end position="351"/>
    </location>
</feature>
<feature type="domain" description="Mechanosensitive ion channel MscS" evidence="8">
    <location>
        <begin position="193"/>
        <end position="260"/>
    </location>
</feature>
<evidence type="ECO:0000256" key="6">
    <source>
        <dbReference type="ARBA" id="ARBA00023136"/>
    </source>
</evidence>
<evidence type="ECO:0000256" key="7">
    <source>
        <dbReference type="SAM" id="Phobius"/>
    </source>
</evidence>
<comment type="subcellular location">
    <subcellularLocation>
        <location evidence="1">Cell membrane</location>
        <topology evidence="1">Multi-pass membrane protein</topology>
    </subcellularLocation>
</comment>
<dbReference type="SUPFAM" id="SSF50182">
    <property type="entry name" value="Sm-like ribonucleoproteins"/>
    <property type="match status" value="1"/>
</dbReference>
<dbReference type="InterPro" id="IPR049278">
    <property type="entry name" value="MS_channel_C"/>
</dbReference>
<dbReference type="InterPro" id="IPR011014">
    <property type="entry name" value="MscS_channel_TM-2"/>
</dbReference>
<dbReference type="SUPFAM" id="SSF82689">
    <property type="entry name" value="Mechanosensitive channel protein MscS (YggB), C-terminal domain"/>
    <property type="match status" value="1"/>
</dbReference>
<keyword evidence="6 7" id="KW-0472">Membrane</keyword>
<comment type="similarity">
    <text evidence="2">Belongs to the MscS (TC 1.A.23) family.</text>
</comment>
<keyword evidence="11" id="KW-1185">Reference proteome</keyword>
<accession>A0ABN8HIG0</accession>
<dbReference type="InterPro" id="IPR045275">
    <property type="entry name" value="MscS_archaea/bacteria_type"/>
</dbReference>
<dbReference type="SUPFAM" id="SSF82861">
    <property type="entry name" value="Mechanosensitive channel protein MscS (YggB), transmembrane region"/>
    <property type="match status" value="1"/>
</dbReference>
<dbReference type="EMBL" id="OW150024">
    <property type="protein sequence ID" value="CAH2031103.1"/>
    <property type="molecule type" value="Genomic_DNA"/>
</dbReference>
<keyword evidence="4 7" id="KW-0812">Transmembrane</keyword>
<dbReference type="RefSeq" id="WP_305731944.1">
    <property type="nucleotide sequence ID" value="NZ_OW150024.1"/>
</dbReference>
<feature type="transmembrane region" description="Helical" evidence="7">
    <location>
        <begin position="30"/>
        <end position="50"/>
    </location>
</feature>
<proteinExistence type="inferred from homology"/>
<dbReference type="InterPro" id="IPR011066">
    <property type="entry name" value="MscS_channel_C_sf"/>
</dbReference>
<gene>
    <name evidence="10" type="ORF">GEAMG1_1273</name>
</gene>
<evidence type="ECO:0000259" key="8">
    <source>
        <dbReference type="Pfam" id="PF00924"/>
    </source>
</evidence>
<dbReference type="InterPro" id="IPR023408">
    <property type="entry name" value="MscS_beta-dom_sf"/>
</dbReference>
<evidence type="ECO:0000256" key="5">
    <source>
        <dbReference type="ARBA" id="ARBA00022989"/>
    </source>
</evidence>
<feature type="transmembrane region" description="Helical" evidence="7">
    <location>
        <begin position="148"/>
        <end position="167"/>
    </location>
</feature>
<protein>
    <submittedName>
        <fullName evidence="10">MscS Mechanosensitive ion channel</fullName>
    </submittedName>
</protein>
<dbReference type="Gene3D" id="1.10.287.1260">
    <property type="match status" value="1"/>
</dbReference>
<organism evidence="10 11">
    <name type="scientific">Trichlorobacter ammonificans</name>
    <dbReference type="NCBI Taxonomy" id="2916410"/>
    <lineage>
        <taxon>Bacteria</taxon>
        <taxon>Pseudomonadati</taxon>
        <taxon>Thermodesulfobacteriota</taxon>
        <taxon>Desulfuromonadia</taxon>
        <taxon>Geobacterales</taxon>
        <taxon>Geobacteraceae</taxon>
        <taxon>Trichlorobacter</taxon>
    </lineage>
</organism>
<reference evidence="10 11" key="1">
    <citation type="submission" date="2022-03" db="EMBL/GenBank/DDBJ databases">
        <authorList>
            <person name="Koch H."/>
        </authorList>
    </citation>
    <scope>NUCLEOTIDE SEQUENCE [LARGE SCALE GENOMIC DNA]</scope>
    <source>
        <strain evidence="10 11">G1</strain>
    </source>
</reference>
<dbReference type="InterPro" id="IPR006685">
    <property type="entry name" value="MscS_channel_2nd"/>
</dbReference>
<evidence type="ECO:0000256" key="1">
    <source>
        <dbReference type="ARBA" id="ARBA00004651"/>
    </source>
</evidence>
<dbReference type="Proteomes" id="UP001295463">
    <property type="component" value="Chromosome"/>
</dbReference>
<dbReference type="InterPro" id="IPR010920">
    <property type="entry name" value="LSM_dom_sf"/>
</dbReference>
<evidence type="ECO:0000256" key="4">
    <source>
        <dbReference type="ARBA" id="ARBA00022692"/>
    </source>
</evidence>
<dbReference type="Pfam" id="PF21082">
    <property type="entry name" value="MS_channel_3rd"/>
    <property type="match status" value="1"/>
</dbReference>
<feature type="transmembrane region" description="Helical" evidence="7">
    <location>
        <begin position="70"/>
        <end position="90"/>
    </location>
</feature>
<evidence type="ECO:0000256" key="3">
    <source>
        <dbReference type="ARBA" id="ARBA00022475"/>
    </source>
</evidence>
<evidence type="ECO:0000259" key="9">
    <source>
        <dbReference type="Pfam" id="PF21082"/>
    </source>
</evidence>
<feature type="transmembrane region" description="Helical" evidence="7">
    <location>
        <begin position="102"/>
        <end position="123"/>
    </location>
</feature>
<dbReference type="Gene3D" id="3.30.70.100">
    <property type="match status" value="1"/>
</dbReference>
<keyword evidence="3" id="KW-1003">Cell membrane</keyword>
<evidence type="ECO:0000313" key="11">
    <source>
        <dbReference type="Proteomes" id="UP001295463"/>
    </source>
</evidence>
<sequence length="367" mass="40307">MKTDLLPIVTSLLIPGTADGTAVVWAKRLLTATIVFALFWLFAQLVRHLLERFGTKFSAFTKTDLDDRLLKRITPSITLLLSTLGCYIALSTLPLQERFFKVLSGVLFVALVVICAVIIYRVVDELLSRYLDRLQHQEEVISRSMMPLVRKLATIVLCGASLIIILKKFNYDILSLLTALGIGSLAIGLAAKDTLAQMISGFILLIDRPFRIGDRIRLAGGQVGDVVDIGMRSTKIQGLDTTVMIIPNSDLCNATVVNMVRPTAVIQGRITLGIGYDSDVERAKELLLEIARNNAGVLEEPAPVAQFTSFGDSALNLLLLFWVADPTRLGAVTDQLNCAILRKFRDSGVAIPYPTRTVHLQQLDLSS</sequence>